<proteinExistence type="predicted"/>
<accession>A0ACB7XBC9</accession>
<dbReference type="EMBL" id="CM037156">
    <property type="protein sequence ID" value="KAH7837924.1"/>
    <property type="molecule type" value="Genomic_DNA"/>
</dbReference>
<reference evidence="1 2" key="1">
    <citation type="journal article" date="2021" name="Hortic Res">
        <title>High-quality reference genome and annotation aids understanding of berry development for evergreen blueberry (Vaccinium darrowii).</title>
        <authorList>
            <person name="Yu J."/>
            <person name="Hulse-Kemp A.M."/>
            <person name="Babiker E."/>
            <person name="Staton M."/>
        </authorList>
    </citation>
    <scope>NUCLEOTIDE SEQUENCE [LARGE SCALE GENOMIC DNA]</scope>
    <source>
        <strain evidence="2">cv. NJ 8807/NJ 8810</strain>
        <tissue evidence="1">Young leaf</tissue>
    </source>
</reference>
<organism evidence="1 2">
    <name type="scientific">Vaccinium darrowii</name>
    <dbReference type="NCBI Taxonomy" id="229202"/>
    <lineage>
        <taxon>Eukaryota</taxon>
        <taxon>Viridiplantae</taxon>
        <taxon>Streptophyta</taxon>
        <taxon>Embryophyta</taxon>
        <taxon>Tracheophyta</taxon>
        <taxon>Spermatophyta</taxon>
        <taxon>Magnoliopsida</taxon>
        <taxon>eudicotyledons</taxon>
        <taxon>Gunneridae</taxon>
        <taxon>Pentapetalae</taxon>
        <taxon>asterids</taxon>
        <taxon>Ericales</taxon>
        <taxon>Ericaceae</taxon>
        <taxon>Vaccinioideae</taxon>
        <taxon>Vaccinieae</taxon>
        <taxon>Vaccinium</taxon>
    </lineage>
</organism>
<keyword evidence="2" id="KW-1185">Reference proteome</keyword>
<protein>
    <submittedName>
        <fullName evidence="1">Uncharacterized protein</fullName>
    </submittedName>
</protein>
<dbReference type="Proteomes" id="UP000828048">
    <property type="component" value="Chromosome 6"/>
</dbReference>
<comment type="caution">
    <text evidence="1">The sequence shown here is derived from an EMBL/GenBank/DDBJ whole genome shotgun (WGS) entry which is preliminary data.</text>
</comment>
<evidence type="ECO:0000313" key="2">
    <source>
        <dbReference type="Proteomes" id="UP000828048"/>
    </source>
</evidence>
<evidence type="ECO:0000313" key="1">
    <source>
        <dbReference type="EMBL" id="KAH7837924.1"/>
    </source>
</evidence>
<name>A0ACB7XBC9_9ERIC</name>
<sequence length="585" mass="62877">MSISLYSPLFSPQLASSSKHWGSERVSGSWRNTKILKKLVVRAGGKRISFDKECRGGLIAGINKLADAVSVTLGPKGRNVVFEEDGKLRVINDGVTIAKAIDLSDTIENVGVVLIKEVASKTNDSAGDGTTTAIILARAIIKSGLLAIASGANPVSLKKGMDKTVKELVNILRKKSRPVKGRDDIRAIASISSGNDDFIGNLIAETIDKIGPDGVINIESSSSSDTYVIVEEGMKFDRGYLSPDFITNPDRLTVEFENARVLVTDQMIRSIEEIMPLLEKTTQLSVPLLIIADLISDEVMETLVLNKKKGIVNVAVVQCPGLLEGKKGRLQDIALMTGADFICEDLGLTLEDATSDQLGIARKVTITKKSTTILGDPSTKDELQARVLEIKKDLAKTDSKYLAKQLSERIAKLSAGVAVIKVGAHTEVELDDRKLRIEDAKNATCAAMVEGIVPGGGATYVHLAEQIPIIKKSLDDLDEKIGADIVGTALLAPANLIANNAGVDGTVVVEKIRTSDWEIGYNAMTDKYEDLFVAGVVDSCKVSRCALQYAVSVASVVLTTQAVVVEKRRKPKRLLPHIPEVTDLL</sequence>
<gene>
    <name evidence="1" type="ORF">Vadar_019601</name>
</gene>